<evidence type="ECO:0000313" key="3">
    <source>
        <dbReference type="Proteomes" id="UP000663860"/>
    </source>
</evidence>
<keyword evidence="1" id="KW-1133">Transmembrane helix</keyword>
<evidence type="ECO:0000256" key="1">
    <source>
        <dbReference type="SAM" id="Phobius"/>
    </source>
</evidence>
<feature type="transmembrane region" description="Helical" evidence="1">
    <location>
        <begin position="65"/>
        <end position="89"/>
    </location>
</feature>
<dbReference type="EMBL" id="CAJNOE010000009">
    <property type="protein sequence ID" value="CAF0722103.1"/>
    <property type="molecule type" value="Genomic_DNA"/>
</dbReference>
<evidence type="ECO:0000313" key="2">
    <source>
        <dbReference type="EMBL" id="CAF0722103.1"/>
    </source>
</evidence>
<dbReference type="AlphaFoldDB" id="A0A813MLK3"/>
<reference evidence="2" key="1">
    <citation type="submission" date="2021-02" db="EMBL/GenBank/DDBJ databases">
        <authorList>
            <person name="Nowell W R."/>
        </authorList>
    </citation>
    <scope>NUCLEOTIDE SEQUENCE</scope>
</reference>
<keyword evidence="1" id="KW-0472">Membrane</keyword>
<accession>A0A813MLK3</accession>
<dbReference type="Proteomes" id="UP000663860">
    <property type="component" value="Unassembled WGS sequence"/>
</dbReference>
<organism evidence="2 3">
    <name type="scientific">Adineta steineri</name>
    <dbReference type="NCBI Taxonomy" id="433720"/>
    <lineage>
        <taxon>Eukaryota</taxon>
        <taxon>Metazoa</taxon>
        <taxon>Spiralia</taxon>
        <taxon>Gnathifera</taxon>
        <taxon>Rotifera</taxon>
        <taxon>Eurotatoria</taxon>
        <taxon>Bdelloidea</taxon>
        <taxon>Adinetida</taxon>
        <taxon>Adinetidae</taxon>
        <taxon>Adineta</taxon>
    </lineage>
</organism>
<keyword evidence="1" id="KW-0812">Transmembrane</keyword>
<gene>
    <name evidence="2" type="ORF">IZO911_LOCUS2026</name>
</gene>
<name>A0A813MLK3_9BILA</name>
<sequence length="137" mass="16381">MHSSESSLVYRSQICNDRLNEDHLRNFFLNIKQIDNDYTKSCSTLLHTARILFEMVLMKFDAYELANAVPILDPICFSLFFLFIVLICMRWETLHDVESFELSYEQLREKYSNPFEHFRDKINQLLNAINRVSVIYK</sequence>
<proteinExistence type="predicted"/>
<protein>
    <submittedName>
        <fullName evidence="2">Uncharacterized protein</fullName>
    </submittedName>
</protein>
<comment type="caution">
    <text evidence="2">The sequence shown here is derived from an EMBL/GenBank/DDBJ whole genome shotgun (WGS) entry which is preliminary data.</text>
</comment>